<dbReference type="InterPro" id="IPR053211">
    <property type="entry name" value="DNA_repair-toleration"/>
</dbReference>
<evidence type="ECO:0000256" key="2">
    <source>
        <dbReference type="SAM" id="Phobius"/>
    </source>
</evidence>
<keyword evidence="2" id="KW-0472">Membrane</keyword>
<keyword evidence="2" id="KW-0812">Transmembrane</keyword>
<proteinExistence type="predicted"/>
<dbReference type="PANTHER" id="PTHR48060">
    <property type="entry name" value="DNA DAMAGE-REPAIR/TOLERATION PROTEIN DRT100"/>
    <property type="match status" value="1"/>
</dbReference>
<comment type="caution">
    <text evidence="3">The sequence shown here is derived from an EMBL/GenBank/DDBJ whole genome shotgun (WGS) entry which is preliminary data.</text>
</comment>
<sequence>MEIKPAKLYYYFPVILIFTVSVLVSVAVVPFIKTNAVALLMFNKMISNDPTGVLLGWKLGMSPCVSYGVKCSLGRVVHLELNQCRLYGTIFFIPLASLNMLSTLVLSGNMFIVNSTNLMFLQRGLKRLELSDTDMFGLFHDTIFSKLSILEYIDLSYSNLTGSLHADLEHNMVHFRVQQHNRFLILVHKRKKKLHVKRG</sequence>
<reference evidence="3" key="1">
    <citation type="submission" date="2019-09" db="EMBL/GenBank/DDBJ databases">
        <title>Draft genome information of white flower Hibiscus syriacus.</title>
        <authorList>
            <person name="Kim Y.-M."/>
        </authorList>
    </citation>
    <scope>NUCLEOTIDE SEQUENCE [LARGE SCALE GENOMIC DNA]</scope>
    <source>
        <strain evidence="3">YM2019G1</strain>
    </source>
</reference>
<protein>
    <submittedName>
        <fullName evidence="3">Uncharacterized protein</fullName>
    </submittedName>
</protein>
<keyword evidence="2" id="KW-1133">Transmembrane helix</keyword>
<evidence type="ECO:0000313" key="4">
    <source>
        <dbReference type="Proteomes" id="UP000436088"/>
    </source>
</evidence>
<organism evidence="3 4">
    <name type="scientific">Hibiscus syriacus</name>
    <name type="common">Rose of Sharon</name>
    <dbReference type="NCBI Taxonomy" id="106335"/>
    <lineage>
        <taxon>Eukaryota</taxon>
        <taxon>Viridiplantae</taxon>
        <taxon>Streptophyta</taxon>
        <taxon>Embryophyta</taxon>
        <taxon>Tracheophyta</taxon>
        <taxon>Spermatophyta</taxon>
        <taxon>Magnoliopsida</taxon>
        <taxon>eudicotyledons</taxon>
        <taxon>Gunneridae</taxon>
        <taxon>Pentapetalae</taxon>
        <taxon>rosids</taxon>
        <taxon>malvids</taxon>
        <taxon>Malvales</taxon>
        <taxon>Malvaceae</taxon>
        <taxon>Malvoideae</taxon>
        <taxon>Hibiscus</taxon>
    </lineage>
</organism>
<dbReference type="EMBL" id="VEPZ02000196">
    <property type="protein sequence ID" value="KAE8731133.1"/>
    <property type="molecule type" value="Genomic_DNA"/>
</dbReference>
<feature type="transmembrane region" description="Helical" evidence="2">
    <location>
        <begin position="86"/>
        <end position="113"/>
    </location>
</feature>
<feature type="transmembrane region" description="Helical" evidence="2">
    <location>
        <begin position="9"/>
        <end position="32"/>
    </location>
</feature>
<gene>
    <name evidence="3" type="ORF">F3Y22_tig00002840pilonHSYRG00374</name>
</gene>
<dbReference type="Proteomes" id="UP000436088">
    <property type="component" value="Unassembled WGS sequence"/>
</dbReference>
<evidence type="ECO:0000256" key="1">
    <source>
        <dbReference type="ARBA" id="ARBA00022729"/>
    </source>
</evidence>
<keyword evidence="1" id="KW-0732">Signal</keyword>
<dbReference type="PANTHER" id="PTHR48060:SF21">
    <property type="entry name" value="L DOMAIN-LIKE PROTEIN"/>
    <property type="match status" value="1"/>
</dbReference>
<dbReference type="Gene3D" id="3.80.10.10">
    <property type="entry name" value="Ribonuclease Inhibitor"/>
    <property type="match status" value="1"/>
</dbReference>
<dbReference type="SUPFAM" id="SSF52058">
    <property type="entry name" value="L domain-like"/>
    <property type="match status" value="1"/>
</dbReference>
<name>A0A6A3CPP7_HIBSY</name>
<keyword evidence="4" id="KW-1185">Reference proteome</keyword>
<accession>A0A6A3CPP7</accession>
<dbReference type="InterPro" id="IPR032675">
    <property type="entry name" value="LRR_dom_sf"/>
</dbReference>
<dbReference type="AlphaFoldDB" id="A0A6A3CPP7"/>
<evidence type="ECO:0000313" key="3">
    <source>
        <dbReference type="EMBL" id="KAE8731133.1"/>
    </source>
</evidence>